<feature type="compositionally biased region" description="Basic and acidic residues" evidence="1">
    <location>
        <begin position="79"/>
        <end position="101"/>
    </location>
</feature>
<dbReference type="AlphaFoldDB" id="A0A4P9Y758"/>
<name>A0A4P9Y758_9FUNG</name>
<feature type="signal peptide" evidence="2">
    <location>
        <begin position="1"/>
        <end position="30"/>
    </location>
</feature>
<dbReference type="Proteomes" id="UP000267251">
    <property type="component" value="Unassembled WGS sequence"/>
</dbReference>
<evidence type="ECO:0000313" key="3">
    <source>
        <dbReference type="EMBL" id="RKP14061.1"/>
    </source>
</evidence>
<feature type="chain" id="PRO_5020545399" evidence="2">
    <location>
        <begin position="31"/>
        <end position="157"/>
    </location>
</feature>
<sequence>MLLAILLRLTFSGGILSLIILLNMICPSQASPLPTSHEGHLDVEIKPTIETERRTITVSPKAAHFHQQLLAVKSSISNLEREREDRKKDQELKNKHFERTLPLDPPTKTRFNQYRDYRVQELVHHDSSATKRNQDSFIPQQSVKSPRVHYSGVLVYP</sequence>
<gene>
    <name evidence="3" type="ORF">BJ684DRAFT_15597</name>
</gene>
<keyword evidence="2" id="KW-0732">Signal</keyword>
<proteinExistence type="predicted"/>
<evidence type="ECO:0000313" key="4">
    <source>
        <dbReference type="Proteomes" id="UP000267251"/>
    </source>
</evidence>
<feature type="region of interest" description="Disordered" evidence="1">
    <location>
        <begin position="76"/>
        <end position="109"/>
    </location>
</feature>
<accession>A0A4P9Y758</accession>
<protein>
    <submittedName>
        <fullName evidence="3">Uncharacterized protein</fullName>
    </submittedName>
</protein>
<reference evidence="4" key="1">
    <citation type="journal article" date="2018" name="Nat. Microbiol.">
        <title>Leveraging single-cell genomics to expand the fungal tree of life.</title>
        <authorList>
            <person name="Ahrendt S.R."/>
            <person name="Quandt C.A."/>
            <person name="Ciobanu D."/>
            <person name="Clum A."/>
            <person name="Salamov A."/>
            <person name="Andreopoulos B."/>
            <person name="Cheng J.F."/>
            <person name="Woyke T."/>
            <person name="Pelin A."/>
            <person name="Henrissat B."/>
            <person name="Reynolds N.K."/>
            <person name="Benny G.L."/>
            <person name="Smith M.E."/>
            <person name="James T.Y."/>
            <person name="Grigoriev I.V."/>
        </authorList>
    </citation>
    <scope>NUCLEOTIDE SEQUENCE [LARGE SCALE GENOMIC DNA]</scope>
</reference>
<dbReference type="EMBL" id="KZ987893">
    <property type="protein sequence ID" value="RKP14061.1"/>
    <property type="molecule type" value="Genomic_DNA"/>
</dbReference>
<evidence type="ECO:0000256" key="2">
    <source>
        <dbReference type="SAM" id="SignalP"/>
    </source>
</evidence>
<evidence type="ECO:0000256" key="1">
    <source>
        <dbReference type="SAM" id="MobiDB-lite"/>
    </source>
</evidence>
<keyword evidence="4" id="KW-1185">Reference proteome</keyword>
<organism evidence="3 4">
    <name type="scientific">Piptocephalis cylindrospora</name>
    <dbReference type="NCBI Taxonomy" id="1907219"/>
    <lineage>
        <taxon>Eukaryota</taxon>
        <taxon>Fungi</taxon>
        <taxon>Fungi incertae sedis</taxon>
        <taxon>Zoopagomycota</taxon>
        <taxon>Zoopagomycotina</taxon>
        <taxon>Zoopagomycetes</taxon>
        <taxon>Zoopagales</taxon>
        <taxon>Piptocephalidaceae</taxon>
        <taxon>Piptocephalis</taxon>
    </lineage>
</organism>